<dbReference type="RefSeq" id="WP_151137932.1">
    <property type="nucleotide sequence ID" value="NZ_CP043311.1"/>
</dbReference>
<organism evidence="2 3">
    <name type="scientific">Metapseudomonas lalkuanensis</name>
    <dbReference type="NCBI Taxonomy" id="2604832"/>
    <lineage>
        <taxon>Bacteria</taxon>
        <taxon>Pseudomonadati</taxon>
        <taxon>Pseudomonadota</taxon>
        <taxon>Gammaproteobacteria</taxon>
        <taxon>Pseudomonadales</taxon>
        <taxon>Pseudomonadaceae</taxon>
        <taxon>Metapseudomonas</taxon>
    </lineage>
</organism>
<sequence>MIDLSSLGRPGLALLAGLGLLCQPLLAAEQPEDFTTRVELRVEGQGPWYRMDMPMALHFAARHADLRDLRVFNAEGEALAYAMTRSSASERRARHEHSLRWFPLHGSIEGAAGLPSVRVERSTTGTVVQVVPESPVAAGEQLRGWLLDASGVQAPLEKLSLDWNGGGEGFQRFSIEASDDLQHWEPWGDGQVARLSFADQRIDQREVTLPGRPARYLRLLWQSPRQAPELTAVKVVSASRESLPASMAWSAPLEPVSSKDGQYVWDLPLGLPIERLRIAVERPGSLLPIQVEARRDGAPQWQPLASGLLYRLPQDGKDVAQEQLDLPGWMAVKQLRLTVDQRAGGFGQQVPRLEVGMHVTQVVFLARGNPPFTLALGNAEASRTELPLATLVPGFDASSLEKMGRAEAVVIPPQVGEHPAQRQTAGQIVWKRIGLWAVLLLGVGLLGVMAFSLLRRPATRS</sequence>
<dbReference type="Pfam" id="PF13163">
    <property type="entry name" value="DUF3999"/>
    <property type="match status" value="1"/>
</dbReference>
<evidence type="ECO:0000256" key="1">
    <source>
        <dbReference type="SAM" id="Phobius"/>
    </source>
</evidence>
<dbReference type="KEGG" id="plal:FXN65_26100"/>
<accession>A0A5J6QUD7</accession>
<dbReference type="InterPro" id="IPR025060">
    <property type="entry name" value="DUF3999"/>
</dbReference>
<evidence type="ECO:0000313" key="2">
    <source>
        <dbReference type="EMBL" id="QEY65362.1"/>
    </source>
</evidence>
<protein>
    <submittedName>
        <fullName evidence="2">DUF3999 domain-containing protein</fullName>
    </submittedName>
</protein>
<evidence type="ECO:0000313" key="3">
    <source>
        <dbReference type="Proteomes" id="UP000327179"/>
    </source>
</evidence>
<name>A0A5J6QUD7_9GAMM</name>
<dbReference type="AlphaFoldDB" id="A0A5J6QUD7"/>
<dbReference type="Proteomes" id="UP000327179">
    <property type="component" value="Chromosome"/>
</dbReference>
<keyword evidence="3" id="KW-1185">Reference proteome</keyword>
<dbReference type="EMBL" id="CP043311">
    <property type="protein sequence ID" value="QEY65362.1"/>
    <property type="molecule type" value="Genomic_DNA"/>
</dbReference>
<keyword evidence="1" id="KW-1133">Transmembrane helix</keyword>
<proteinExistence type="predicted"/>
<reference evidence="2 3" key="1">
    <citation type="submission" date="2019-08" db="EMBL/GenBank/DDBJ databases">
        <title>Whole-genome Sequencing of e-waste polymer degrading bacterium Pseudomonas sp. strain PE08.</title>
        <authorList>
            <person name="Kirdat K."/>
            <person name="Debbarma P."/>
            <person name="Narawade N."/>
            <person name="Suyal D."/>
            <person name="Thorat V."/>
            <person name="Shouche Y."/>
            <person name="Goel R."/>
            <person name="Yadav A."/>
        </authorList>
    </citation>
    <scope>NUCLEOTIDE SEQUENCE [LARGE SCALE GENOMIC DNA]</scope>
    <source>
        <strain evidence="2 3">PE08</strain>
    </source>
</reference>
<gene>
    <name evidence="2" type="ORF">FXN65_26100</name>
</gene>
<keyword evidence="1" id="KW-0812">Transmembrane</keyword>
<keyword evidence="1" id="KW-0472">Membrane</keyword>
<feature type="transmembrane region" description="Helical" evidence="1">
    <location>
        <begin position="433"/>
        <end position="454"/>
    </location>
</feature>